<dbReference type="PROSITE" id="PS51379">
    <property type="entry name" value="4FE4S_FER_2"/>
    <property type="match status" value="2"/>
</dbReference>
<dbReference type="InterPro" id="IPR047964">
    <property type="entry name" value="EFR1-like"/>
</dbReference>
<organism evidence="6 7">
    <name type="scientific">Megasphaera paucivorans</name>
    <dbReference type="NCBI Taxonomy" id="349095"/>
    <lineage>
        <taxon>Bacteria</taxon>
        <taxon>Bacillati</taxon>
        <taxon>Bacillota</taxon>
        <taxon>Negativicutes</taxon>
        <taxon>Veillonellales</taxon>
        <taxon>Veillonellaceae</taxon>
        <taxon>Megasphaera</taxon>
    </lineage>
</organism>
<dbReference type="GO" id="GO:0046872">
    <property type="term" value="F:metal ion binding"/>
    <property type="evidence" value="ECO:0007669"/>
    <property type="project" value="UniProtKB-KW"/>
</dbReference>
<keyword evidence="2" id="KW-0479">Metal-binding</keyword>
<keyword evidence="1" id="KW-0004">4Fe-4S</keyword>
<dbReference type="InterPro" id="IPR017896">
    <property type="entry name" value="4Fe4S_Fe-S-bd"/>
</dbReference>
<keyword evidence="3" id="KW-0408">Iron</keyword>
<evidence type="ECO:0000259" key="5">
    <source>
        <dbReference type="PROSITE" id="PS51379"/>
    </source>
</evidence>
<feature type="domain" description="4Fe-4S ferredoxin-type" evidence="5">
    <location>
        <begin position="175"/>
        <end position="204"/>
    </location>
</feature>
<evidence type="ECO:0000256" key="3">
    <source>
        <dbReference type="ARBA" id="ARBA00023004"/>
    </source>
</evidence>
<evidence type="ECO:0000256" key="1">
    <source>
        <dbReference type="ARBA" id="ARBA00022485"/>
    </source>
</evidence>
<evidence type="ECO:0000313" key="7">
    <source>
        <dbReference type="Proteomes" id="UP000199309"/>
    </source>
</evidence>
<dbReference type="Pfam" id="PF00037">
    <property type="entry name" value="Fer4"/>
    <property type="match status" value="1"/>
</dbReference>
<dbReference type="GO" id="GO:0051539">
    <property type="term" value="F:4 iron, 4 sulfur cluster binding"/>
    <property type="evidence" value="ECO:0007669"/>
    <property type="project" value="UniProtKB-KW"/>
</dbReference>
<dbReference type="InterPro" id="IPR017900">
    <property type="entry name" value="4Fe4S_Fe_S_CS"/>
</dbReference>
<dbReference type="RefSeq" id="WP_091649884.1">
    <property type="nucleotide sequence ID" value="NZ_FNHQ01000012.1"/>
</dbReference>
<dbReference type="NCBIfam" id="NF038196">
    <property type="entry name" value="ferrodoxin_EFR1"/>
    <property type="match status" value="1"/>
</dbReference>
<dbReference type="PANTHER" id="PTHR43687">
    <property type="entry name" value="ADENYLYLSULFATE REDUCTASE, BETA SUBUNIT"/>
    <property type="match status" value="1"/>
</dbReference>
<dbReference type="PROSITE" id="PS00198">
    <property type="entry name" value="4FE4S_FER_1"/>
    <property type="match status" value="2"/>
</dbReference>
<sequence>MILYFSGTGNSLSVAKKTAVLTGDTAIHISDLMGDGTKIYDERIGIIFPVFFFDMPDPMRVFVEYTRFNPSAYIYGIATCGGSEGNAIYNLKNILLHKNCRLSYGNVLKMPCSSTIASRRNIKYKLNYLEEQEKRVQDISQDILQKRKNSDSITYKIKGSIFNIGFINKKAKKYFAVSVDTNICVECGICEQICPNNNIVLDEAGVHIGADCSYCMACVHWCPHAAIKIHGKHVQIKDQYHHPDIGLLEMYRR</sequence>
<dbReference type="Gene3D" id="3.30.70.20">
    <property type="match status" value="1"/>
</dbReference>
<dbReference type="SUPFAM" id="SSF52218">
    <property type="entry name" value="Flavoproteins"/>
    <property type="match status" value="1"/>
</dbReference>
<dbReference type="InterPro" id="IPR029039">
    <property type="entry name" value="Flavoprotein-like_sf"/>
</dbReference>
<proteinExistence type="predicted"/>
<reference evidence="6 7" key="1">
    <citation type="submission" date="2016-10" db="EMBL/GenBank/DDBJ databases">
        <authorList>
            <person name="de Groot N.N."/>
        </authorList>
    </citation>
    <scope>NUCLEOTIDE SEQUENCE [LARGE SCALE GENOMIC DNA]</scope>
    <source>
        <strain evidence="6 7">DSM 16981</strain>
    </source>
</reference>
<dbReference type="STRING" id="349095.SAMN05660299_01426"/>
<feature type="domain" description="4Fe-4S ferredoxin-type" evidence="5">
    <location>
        <begin position="212"/>
        <end position="232"/>
    </location>
</feature>
<evidence type="ECO:0000256" key="4">
    <source>
        <dbReference type="ARBA" id="ARBA00023014"/>
    </source>
</evidence>
<protein>
    <submittedName>
        <fullName evidence="6">NAD-dependent dihydropyrimidine dehydrogenase, PreA subunit</fullName>
    </submittedName>
</protein>
<name>A0A1G9VJE5_9FIRM</name>
<dbReference type="EMBL" id="FNHQ01000012">
    <property type="protein sequence ID" value="SDM72217.1"/>
    <property type="molecule type" value="Genomic_DNA"/>
</dbReference>
<gene>
    <name evidence="6" type="ORF">SAMN05660299_01426</name>
</gene>
<dbReference type="PANTHER" id="PTHR43687:SF1">
    <property type="entry name" value="FERREDOXIN III"/>
    <property type="match status" value="1"/>
</dbReference>
<dbReference type="Proteomes" id="UP000199309">
    <property type="component" value="Unassembled WGS sequence"/>
</dbReference>
<keyword evidence="7" id="KW-1185">Reference proteome</keyword>
<dbReference type="SUPFAM" id="SSF54862">
    <property type="entry name" value="4Fe-4S ferredoxins"/>
    <property type="match status" value="1"/>
</dbReference>
<evidence type="ECO:0000256" key="2">
    <source>
        <dbReference type="ARBA" id="ARBA00022723"/>
    </source>
</evidence>
<dbReference type="InterPro" id="IPR050572">
    <property type="entry name" value="Fe-S_Ferredoxin"/>
</dbReference>
<dbReference type="AlphaFoldDB" id="A0A1G9VJE5"/>
<accession>A0A1G9VJE5</accession>
<dbReference type="OrthoDB" id="9813995at2"/>
<keyword evidence="4" id="KW-0411">Iron-sulfur</keyword>
<evidence type="ECO:0000313" key="6">
    <source>
        <dbReference type="EMBL" id="SDM72217.1"/>
    </source>
</evidence>